<name>A0ABN7V797_GIGMA</name>
<feature type="non-terminal residue" evidence="1">
    <location>
        <position position="1"/>
    </location>
</feature>
<gene>
    <name evidence="1" type="ORF">GMARGA_LOCUS14908</name>
</gene>
<sequence length="63" mass="7366">STELVSLTDSTWSTELTKPTKLATQGRWRRQNRACHGMQIQMCRVNHNEPRLIDLYINAPNRK</sequence>
<proteinExistence type="predicted"/>
<protein>
    <submittedName>
        <fullName evidence="1">28602_t:CDS:1</fullName>
    </submittedName>
</protein>
<dbReference type="Proteomes" id="UP000789901">
    <property type="component" value="Unassembled WGS sequence"/>
</dbReference>
<accession>A0ABN7V797</accession>
<comment type="caution">
    <text evidence="1">The sequence shown here is derived from an EMBL/GenBank/DDBJ whole genome shotgun (WGS) entry which is preliminary data.</text>
</comment>
<dbReference type="EMBL" id="CAJVQB010010074">
    <property type="protein sequence ID" value="CAG8736359.1"/>
    <property type="molecule type" value="Genomic_DNA"/>
</dbReference>
<keyword evidence="2" id="KW-1185">Reference proteome</keyword>
<reference evidence="1 2" key="1">
    <citation type="submission" date="2021-06" db="EMBL/GenBank/DDBJ databases">
        <authorList>
            <person name="Kallberg Y."/>
            <person name="Tangrot J."/>
            <person name="Rosling A."/>
        </authorList>
    </citation>
    <scope>NUCLEOTIDE SEQUENCE [LARGE SCALE GENOMIC DNA]</scope>
    <source>
        <strain evidence="1 2">120-4 pot B 10/14</strain>
    </source>
</reference>
<evidence type="ECO:0000313" key="2">
    <source>
        <dbReference type="Proteomes" id="UP000789901"/>
    </source>
</evidence>
<organism evidence="1 2">
    <name type="scientific">Gigaspora margarita</name>
    <dbReference type="NCBI Taxonomy" id="4874"/>
    <lineage>
        <taxon>Eukaryota</taxon>
        <taxon>Fungi</taxon>
        <taxon>Fungi incertae sedis</taxon>
        <taxon>Mucoromycota</taxon>
        <taxon>Glomeromycotina</taxon>
        <taxon>Glomeromycetes</taxon>
        <taxon>Diversisporales</taxon>
        <taxon>Gigasporaceae</taxon>
        <taxon>Gigaspora</taxon>
    </lineage>
</organism>
<evidence type="ECO:0000313" key="1">
    <source>
        <dbReference type="EMBL" id="CAG8736359.1"/>
    </source>
</evidence>